<keyword evidence="1" id="KW-0472">Membrane</keyword>
<proteinExistence type="predicted"/>
<evidence type="ECO:0000256" key="1">
    <source>
        <dbReference type="SAM" id="Phobius"/>
    </source>
</evidence>
<evidence type="ECO:0000313" key="3">
    <source>
        <dbReference type="Proteomes" id="UP000055060"/>
    </source>
</evidence>
<feature type="transmembrane region" description="Helical" evidence="1">
    <location>
        <begin position="34"/>
        <end position="57"/>
    </location>
</feature>
<feature type="transmembrane region" description="Helical" evidence="1">
    <location>
        <begin position="148"/>
        <end position="166"/>
    </location>
</feature>
<name>A0A0S7BMF2_9CHLR</name>
<dbReference type="Proteomes" id="UP000055060">
    <property type="component" value="Unassembled WGS sequence"/>
</dbReference>
<organism evidence="2">
    <name type="scientific">Longilinea arvoryzae</name>
    <dbReference type="NCBI Taxonomy" id="360412"/>
    <lineage>
        <taxon>Bacteria</taxon>
        <taxon>Bacillati</taxon>
        <taxon>Chloroflexota</taxon>
        <taxon>Anaerolineae</taxon>
        <taxon>Anaerolineales</taxon>
        <taxon>Anaerolineaceae</taxon>
        <taxon>Longilinea</taxon>
    </lineage>
</organism>
<evidence type="ECO:0000313" key="2">
    <source>
        <dbReference type="EMBL" id="GAP15432.1"/>
    </source>
</evidence>
<dbReference type="STRING" id="360412.LARV_03218"/>
<sequence>MESKQRSRLAFGLIVLLVGLWLLAVQLFPALRNWAQLFSTGSMIVIGAGGLLLLVGLITRDGNLMVPGCVIASVGGIILATETAGSHLSWSYAWTLIPGGAGVGEVLAGLLNSERGRIGRGLNTIAASLLLFVIFASFFGGLTWLGPYWPALVIVAGLWLLVRAFWRK</sequence>
<feature type="transmembrane region" description="Helical" evidence="1">
    <location>
        <begin position="64"/>
        <end position="80"/>
    </location>
</feature>
<feature type="transmembrane region" description="Helical" evidence="1">
    <location>
        <begin position="92"/>
        <end position="110"/>
    </location>
</feature>
<gene>
    <name evidence="2" type="ORF">LARV_03218</name>
</gene>
<accession>A0A0S7BMF2</accession>
<feature type="transmembrane region" description="Helical" evidence="1">
    <location>
        <begin position="122"/>
        <end position="142"/>
    </location>
</feature>
<keyword evidence="1" id="KW-0812">Transmembrane</keyword>
<feature type="transmembrane region" description="Helical" evidence="1">
    <location>
        <begin position="9"/>
        <end position="28"/>
    </location>
</feature>
<dbReference type="OrthoDB" id="166436at2"/>
<dbReference type="RefSeq" id="WP_075074612.1">
    <property type="nucleotide sequence ID" value="NZ_DF967972.1"/>
</dbReference>
<dbReference type="EMBL" id="DF967972">
    <property type="protein sequence ID" value="GAP15432.1"/>
    <property type="molecule type" value="Genomic_DNA"/>
</dbReference>
<keyword evidence="3" id="KW-1185">Reference proteome</keyword>
<protein>
    <submittedName>
        <fullName evidence="2">Uncharacterized protein</fullName>
    </submittedName>
</protein>
<keyword evidence="1" id="KW-1133">Transmembrane helix</keyword>
<reference evidence="2" key="1">
    <citation type="submission" date="2015-07" db="EMBL/GenBank/DDBJ databases">
        <title>Draft Genome Sequences of Anaerolinea thermolimosa IMO-1, Bellilinea caldifistulae GOMI-1, Leptolinea tardivitalis YMTK-2, Levilinea saccharolytica KIBI-1,Longilinea arvoryzae KOME-1, Previously Described as Members of the Anaerolineaceae (Chloroflexi).</title>
        <authorList>
            <person name="Sekiguchi Y."/>
            <person name="Ohashi A."/>
            <person name="Matsuura N."/>
            <person name="Tourlousse M.D."/>
        </authorList>
    </citation>
    <scope>NUCLEOTIDE SEQUENCE [LARGE SCALE GENOMIC DNA]</scope>
    <source>
        <strain evidence="2">KOME-1</strain>
    </source>
</reference>
<dbReference type="AlphaFoldDB" id="A0A0S7BMF2"/>